<name>F2BAB4_9NEIS</name>
<keyword evidence="3" id="KW-1185">Reference proteome</keyword>
<protein>
    <submittedName>
        <fullName evidence="2">Uncharacterized protein</fullName>
    </submittedName>
</protein>
<dbReference type="HOGENOM" id="CLU_215388_0_0_4"/>
<dbReference type="Proteomes" id="UP000004105">
    <property type="component" value="Unassembled WGS sequence"/>
</dbReference>
<evidence type="ECO:0000256" key="1">
    <source>
        <dbReference type="SAM" id="MobiDB-lite"/>
    </source>
</evidence>
<dbReference type="AlphaFoldDB" id="F2BAB4"/>
<comment type="caution">
    <text evidence="2">The sequence shown here is derived from an EMBL/GenBank/DDBJ whole genome shotgun (WGS) entry which is preliminary data.</text>
</comment>
<organism evidence="2 3">
    <name type="scientific">Neisseria bacilliformis ATCC BAA-1200</name>
    <dbReference type="NCBI Taxonomy" id="888742"/>
    <lineage>
        <taxon>Bacteria</taxon>
        <taxon>Pseudomonadati</taxon>
        <taxon>Pseudomonadota</taxon>
        <taxon>Betaproteobacteria</taxon>
        <taxon>Neisseriales</taxon>
        <taxon>Neisseriaceae</taxon>
        <taxon>Neisseria</taxon>
    </lineage>
</organism>
<proteinExistence type="predicted"/>
<feature type="region of interest" description="Disordered" evidence="1">
    <location>
        <begin position="1"/>
        <end position="44"/>
    </location>
</feature>
<reference evidence="2 3" key="1">
    <citation type="submission" date="2011-02" db="EMBL/GenBank/DDBJ databases">
        <authorList>
            <person name="Muzny D."/>
            <person name="Qin X."/>
            <person name="Deng J."/>
            <person name="Jiang H."/>
            <person name="Liu Y."/>
            <person name="Qu J."/>
            <person name="Song X.-Z."/>
            <person name="Zhang L."/>
            <person name="Thornton R."/>
            <person name="Coyle M."/>
            <person name="Francisco L."/>
            <person name="Jackson L."/>
            <person name="Javaid M."/>
            <person name="Korchina V."/>
            <person name="Kovar C."/>
            <person name="Mata R."/>
            <person name="Mathew T."/>
            <person name="Ngo R."/>
            <person name="Nguyen L."/>
            <person name="Nguyen N."/>
            <person name="Okwuonu G."/>
            <person name="Ongeri F."/>
            <person name="Pham C."/>
            <person name="Simmons D."/>
            <person name="Wilczek-Boney K."/>
            <person name="Hale W."/>
            <person name="Jakkamsetti A."/>
            <person name="Pham P."/>
            <person name="Ruth R."/>
            <person name="San Lucas F."/>
            <person name="Warren J."/>
            <person name="Zhang J."/>
            <person name="Zhao Z."/>
            <person name="Zhou C."/>
            <person name="Zhu D."/>
            <person name="Lee S."/>
            <person name="Bess C."/>
            <person name="Blankenburg K."/>
            <person name="Forbes L."/>
            <person name="Fu Q."/>
            <person name="Gubbala S."/>
            <person name="Hirani K."/>
            <person name="Jayaseelan J.C."/>
            <person name="Lara F."/>
            <person name="Munidasa M."/>
            <person name="Palculict T."/>
            <person name="Patil S."/>
            <person name="Pu L.-L."/>
            <person name="Saada N."/>
            <person name="Tang L."/>
            <person name="Weissenberger G."/>
            <person name="Zhu Y."/>
            <person name="Hemphill L."/>
            <person name="Shang Y."/>
            <person name="Youmans B."/>
            <person name="Ayvaz T."/>
            <person name="Ross M."/>
            <person name="Santibanez J."/>
            <person name="Aqrawi P."/>
            <person name="Gross S."/>
            <person name="Joshi V."/>
            <person name="Fowler G."/>
            <person name="Nazareth L."/>
            <person name="Reid J."/>
            <person name="Worley K."/>
            <person name="Petrosino J."/>
            <person name="Highlander S."/>
            <person name="Gibbs R."/>
        </authorList>
    </citation>
    <scope>NUCLEOTIDE SEQUENCE [LARGE SCALE GENOMIC DNA]</scope>
    <source>
        <strain evidence="2 3">ATCC BAA-1200</strain>
    </source>
</reference>
<evidence type="ECO:0000313" key="3">
    <source>
        <dbReference type="Proteomes" id="UP000004105"/>
    </source>
</evidence>
<evidence type="ECO:0000313" key="2">
    <source>
        <dbReference type="EMBL" id="EGF11602.1"/>
    </source>
</evidence>
<dbReference type="EMBL" id="AFAY01000012">
    <property type="protein sequence ID" value="EGF11602.1"/>
    <property type="molecule type" value="Genomic_DNA"/>
</dbReference>
<gene>
    <name evidence="2" type="ORF">HMPREF9123_0718</name>
</gene>
<sequence length="44" mass="4876">MSPRGDARGRCGTANPCVLPENPNRVRGLRHTPCFNGKRPSENR</sequence>
<accession>F2BAB4</accession>